<proteinExistence type="predicted"/>
<sequence length="122" mass="13869">MAIVGGDDNTDQHGHSGVKITVLAYQITWVPCLDLRQKSTIFNSGDRRQETGDRIQETGFRRLFLFILPISPFPYLPISPHPTPHTPPPHLPISLHPTPHTLHPTPYSVRNSGRRIKVNWEH</sequence>
<name>A0A552L286_9CHRO</name>
<dbReference type="Proteomes" id="UP000315868">
    <property type="component" value="Unassembled WGS sequence"/>
</dbReference>
<evidence type="ECO:0000313" key="1">
    <source>
        <dbReference type="EMBL" id="TRV14347.1"/>
    </source>
</evidence>
<organism evidence="1 2">
    <name type="scientific">Microcystis flos-aquae Mf_QC_C_20070823_S10D</name>
    <dbReference type="NCBI Taxonomy" id="2486236"/>
    <lineage>
        <taxon>Bacteria</taxon>
        <taxon>Bacillati</taxon>
        <taxon>Cyanobacteriota</taxon>
        <taxon>Cyanophyceae</taxon>
        <taxon>Oscillatoriophycideae</taxon>
        <taxon>Chroococcales</taxon>
        <taxon>Microcystaceae</taxon>
        <taxon>Microcystis</taxon>
    </lineage>
</organism>
<dbReference type="AlphaFoldDB" id="A0A552L286"/>
<protein>
    <submittedName>
        <fullName evidence="1">Uncharacterized protein</fullName>
    </submittedName>
</protein>
<gene>
    <name evidence="1" type="ORF">EWV45_05975</name>
</gene>
<comment type="caution">
    <text evidence="1">The sequence shown here is derived from an EMBL/GenBank/DDBJ whole genome shotgun (WGS) entry which is preliminary data.</text>
</comment>
<accession>A0A552L286</accession>
<dbReference type="EMBL" id="SFAM01000044">
    <property type="protein sequence ID" value="TRV14347.1"/>
    <property type="molecule type" value="Genomic_DNA"/>
</dbReference>
<evidence type="ECO:0000313" key="2">
    <source>
        <dbReference type="Proteomes" id="UP000315868"/>
    </source>
</evidence>
<reference evidence="1 2" key="1">
    <citation type="submission" date="2019-01" db="EMBL/GenBank/DDBJ databases">
        <title>Coherence of Microcystis species and biogeography revealed through population genomics.</title>
        <authorList>
            <person name="Perez-Carrascal O.M."/>
            <person name="Terrat Y."/>
            <person name="Giani A."/>
            <person name="Fortin N."/>
            <person name="Tromas N."/>
            <person name="Shapiro B.J."/>
        </authorList>
    </citation>
    <scope>NUCLEOTIDE SEQUENCE [LARGE SCALE GENOMIC DNA]</scope>
    <source>
        <strain evidence="1">Mf_QC_C_20070823_S10D</strain>
    </source>
</reference>